<gene>
    <name evidence="1" type="ORF">JZO76_09510</name>
</gene>
<organism evidence="1 2">
    <name type="scientific">Candidatus Enterococcus myersii</name>
    <dbReference type="NCBI Taxonomy" id="2815322"/>
    <lineage>
        <taxon>Bacteria</taxon>
        <taxon>Bacillati</taxon>
        <taxon>Bacillota</taxon>
        <taxon>Bacilli</taxon>
        <taxon>Lactobacillales</taxon>
        <taxon>Enterococcaceae</taxon>
        <taxon>Enterococcus</taxon>
    </lineage>
</organism>
<dbReference type="EMBL" id="JAFLVT010000013">
    <property type="protein sequence ID" value="MBO0449774.1"/>
    <property type="molecule type" value="Genomic_DNA"/>
</dbReference>
<reference evidence="1 2" key="1">
    <citation type="submission" date="2021-03" db="EMBL/GenBank/DDBJ databases">
        <title>Enterococcal diversity collection.</title>
        <authorList>
            <person name="Gilmore M.S."/>
            <person name="Schwartzman J."/>
            <person name="Van Tyne D."/>
            <person name="Martin M."/>
            <person name="Earl A.M."/>
            <person name="Manson A.L."/>
            <person name="Straub T."/>
            <person name="Salamzade R."/>
            <person name="Saavedra J."/>
            <person name="Lebreton F."/>
            <person name="Prichula J."/>
            <person name="Schaufler K."/>
            <person name="Gaca A."/>
            <person name="Sgardioli B."/>
            <person name="Wagenaar J."/>
            <person name="Strong T."/>
        </authorList>
    </citation>
    <scope>NUCLEOTIDE SEQUENCE [LARGE SCALE GENOMIC DNA]</scope>
    <source>
        <strain evidence="1 2">MJM12</strain>
    </source>
</reference>
<evidence type="ECO:0000313" key="1">
    <source>
        <dbReference type="EMBL" id="MBO0449774.1"/>
    </source>
</evidence>
<comment type="caution">
    <text evidence="1">The sequence shown here is derived from an EMBL/GenBank/DDBJ whole genome shotgun (WGS) entry which is preliminary data.</text>
</comment>
<name>A0ABS3H9Y3_9ENTE</name>
<sequence>MKTTKEEILARRIDAYKQSREKIIKKALQETTPERKNKSLHFKFVRHTAH</sequence>
<evidence type="ECO:0008006" key="3">
    <source>
        <dbReference type="Google" id="ProtNLM"/>
    </source>
</evidence>
<keyword evidence="2" id="KW-1185">Reference proteome</keyword>
<proteinExistence type="predicted"/>
<evidence type="ECO:0000313" key="2">
    <source>
        <dbReference type="Proteomes" id="UP000664256"/>
    </source>
</evidence>
<dbReference type="RefSeq" id="WP_206903844.1">
    <property type="nucleotide sequence ID" value="NZ_JAFLVT010000013.1"/>
</dbReference>
<protein>
    <recommendedName>
        <fullName evidence="3">Transcriptional regulator</fullName>
    </recommendedName>
</protein>
<accession>A0ABS3H9Y3</accession>
<dbReference type="Proteomes" id="UP000664256">
    <property type="component" value="Unassembled WGS sequence"/>
</dbReference>